<dbReference type="GO" id="GO:0016020">
    <property type="term" value="C:membrane"/>
    <property type="evidence" value="ECO:0007669"/>
    <property type="project" value="UniProtKB-SubCell"/>
</dbReference>
<feature type="transmembrane region" description="Helical" evidence="5">
    <location>
        <begin position="217"/>
        <end position="236"/>
    </location>
</feature>
<evidence type="ECO:0000256" key="2">
    <source>
        <dbReference type="ARBA" id="ARBA00022692"/>
    </source>
</evidence>
<feature type="domain" description="G-protein coupled receptors family 1 profile" evidence="6">
    <location>
        <begin position="55"/>
        <end position="325"/>
    </location>
</feature>
<proteinExistence type="predicted"/>
<dbReference type="PANTHER" id="PTHR46641:SF2">
    <property type="entry name" value="FMRFAMIDE RECEPTOR"/>
    <property type="match status" value="1"/>
</dbReference>
<keyword evidence="4 5" id="KW-0472">Membrane</keyword>
<accession>A0A8S3YRR7</accession>
<evidence type="ECO:0000256" key="1">
    <source>
        <dbReference type="ARBA" id="ARBA00004370"/>
    </source>
</evidence>
<dbReference type="InterPro" id="IPR052954">
    <property type="entry name" value="GPCR-Ligand_Int"/>
</dbReference>
<dbReference type="Gene3D" id="1.20.1070.10">
    <property type="entry name" value="Rhodopsin 7-helix transmembrane proteins"/>
    <property type="match status" value="1"/>
</dbReference>
<feature type="transmembrane region" description="Helical" evidence="5">
    <location>
        <begin position="301"/>
        <end position="326"/>
    </location>
</feature>
<evidence type="ECO:0000256" key="4">
    <source>
        <dbReference type="ARBA" id="ARBA00023136"/>
    </source>
</evidence>
<keyword evidence="8" id="KW-1185">Reference proteome</keyword>
<dbReference type="PROSITE" id="PS50262">
    <property type="entry name" value="G_PROTEIN_RECEP_F1_2"/>
    <property type="match status" value="1"/>
</dbReference>
<dbReference type="AlphaFoldDB" id="A0A8S3YRR7"/>
<evidence type="ECO:0000259" key="6">
    <source>
        <dbReference type="PROSITE" id="PS50262"/>
    </source>
</evidence>
<feature type="transmembrane region" description="Helical" evidence="5">
    <location>
        <begin position="32"/>
        <end position="62"/>
    </location>
</feature>
<evidence type="ECO:0000313" key="8">
    <source>
        <dbReference type="Proteomes" id="UP000678393"/>
    </source>
</evidence>
<feature type="transmembrane region" description="Helical" evidence="5">
    <location>
        <begin position="74"/>
        <end position="93"/>
    </location>
</feature>
<gene>
    <name evidence="7" type="ORF">CUNI_LOCUS4676</name>
</gene>
<dbReference type="SUPFAM" id="SSF81321">
    <property type="entry name" value="Family A G protein-coupled receptor-like"/>
    <property type="match status" value="1"/>
</dbReference>
<comment type="caution">
    <text evidence="7">The sequence shown here is derived from an EMBL/GenBank/DDBJ whole genome shotgun (WGS) entry which is preliminary data.</text>
</comment>
<dbReference type="OrthoDB" id="6146969at2759"/>
<dbReference type="Pfam" id="PF00001">
    <property type="entry name" value="7tm_1"/>
    <property type="match status" value="1"/>
</dbReference>
<name>A0A8S3YRR7_9EUPU</name>
<evidence type="ECO:0000313" key="7">
    <source>
        <dbReference type="EMBL" id="CAG5119118.1"/>
    </source>
</evidence>
<feature type="transmembrane region" description="Helical" evidence="5">
    <location>
        <begin position="265"/>
        <end position="289"/>
    </location>
</feature>
<feature type="transmembrane region" description="Helical" evidence="5">
    <location>
        <begin position="113"/>
        <end position="137"/>
    </location>
</feature>
<dbReference type="InterPro" id="IPR017452">
    <property type="entry name" value="GPCR_Rhodpsn_7TM"/>
</dbReference>
<reference evidence="7" key="1">
    <citation type="submission" date="2021-04" db="EMBL/GenBank/DDBJ databases">
        <authorList>
            <consortium name="Molecular Ecology Group"/>
        </authorList>
    </citation>
    <scope>NUCLEOTIDE SEQUENCE</scope>
</reference>
<comment type="subcellular location">
    <subcellularLocation>
        <location evidence="1">Membrane</location>
    </subcellularLocation>
</comment>
<evidence type="ECO:0000256" key="3">
    <source>
        <dbReference type="ARBA" id="ARBA00022989"/>
    </source>
</evidence>
<dbReference type="GO" id="GO:0004930">
    <property type="term" value="F:G protein-coupled receptor activity"/>
    <property type="evidence" value="ECO:0007669"/>
    <property type="project" value="InterPro"/>
</dbReference>
<organism evidence="7 8">
    <name type="scientific">Candidula unifasciata</name>
    <dbReference type="NCBI Taxonomy" id="100452"/>
    <lineage>
        <taxon>Eukaryota</taxon>
        <taxon>Metazoa</taxon>
        <taxon>Spiralia</taxon>
        <taxon>Lophotrochozoa</taxon>
        <taxon>Mollusca</taxon>
        <taxon>Gastropoda</taxon>
        <taxon>Heterobranchia</taxon>
        <taxon>Euthyneura</taxon>
        <taxon>Panpulmonata</taxon>
        <taxon>Eupulmonata</taxon>
        <taxon>Stylommatophora</taxon>
        <taxon>Helicina</taxon>
        <taxon>Helicoidea</taxon>
        <taxon>Geomitridae</taxon>
        <taxon>Candidula</taxon>
    </lineage>
</organism>
<dbReference type="PRINTS" id="PR00237">
    <property type="entry name" value="GPCRRHODOPSN"/>
</dbReference>
<feature type="transmembrane region" description="Helical" evidence="5">
    <location>
        <begin position="158"/>
        <end position="180"/>
    </location>
</feature>
<dbReference type="Proteomes" id="UP000678393">
    <property type="component" value="Unassembled WGS sequence"/>
</dbReference>
<keyword evidence="2 5" id="KW-0812">Transmembrane</keyword>
<dbReference type="EMBL" id="CAJHNH020000658">
    <property type="protein sequence ID" value="CAG5119118.1"/>
    <property type="molecule type" value="Genomic_DNA"/>
</dbReference>
<keyword evidence="3 5" id="KW-1133">Transmembrane helix</keyword>
<dbReference type="PANTHER" id="PTHR46641">
    <property type="entry name" value="FMRFAMIDE RECEPTOR-RELATED"/>
    <property type="match status" value="1"/>
</dbReference>
<dbReference type="InterPro" id="IPR000276">
    <property type="entry name" value="GPCR_Rhodpsn"/>
</dbReference>
<sequence>MSNTNLTKLANSEVHNQLVNTPTRHVLLTDKALYYFLLVNFWGPAQAVCILGIITNILNIVVFSKQGVRDTVNISLLGLATSDLGSLITLLYANVSFMPDFMALDLPFVGGDVMYISTWCHLIFTRVSTWITAYITLERCLCVTAPLKVKNLFTPKRTVLYLVVVYVFMVASVCPIFYAARPANIFDPSKNRTMFGIFFLEDRNKIEAITFMTNNTIPTLAFCTVAICTAILVSTLRKKSKWRRKATTSTAKTVMADRDGKVVKMVVLISTIFIICYFPGAAVFVVMLLDTDLRIDGFQKNVITAIFSLLFHLESINAGVNIFIYFSMSSKFRVTFMNMICSNCNNVSRCRKQTK</sequence>
<protein>
    <recommendedName>
        <fullName evidence="6">G-protein coupled receptors family 1 profile domain-containing protein</fullName>
    </recommendedName>
</protein>
<evidence type="ECO:0000256" key="5">
    <source>
        <dbReference type="SAM" id="Phobius"/>
    </source>
</evidence>